<keyword evidence="2" id="KW-1185">Reference proteome</keyword>
<dbReference type="OrthoDB" id="5865932at2759"/>
<dbReference type="PANTHER" id="PTHR13024:SF0">
    <property type="entry name" value="MICROSOMAL TRIACYLGLYCEROL TRANSFER PROTEIN"/>
    <property type="match status" value="1"/>
</dbReference>
<evidence type="ECO:0000313" key="2">
    <source>
        <dbReference type="Proteomes" id="UP000270094"/>
    </source>
</evidence>
<accession>A0A3P7IK99</accession>
<proteinExistence type="predicted"/>
<dbReference type="PANTHER" id="PTHR13024">
    <property type="entry name" value="MICROSOMAL TRIGLYCERIDE TRANSFER PROTEIN, LARGE SUBUNIT"/>
    <property type="match status" value="1"/>
</dbReference>
<dbReference type="AlphaFoldDB" id="A0A3P7IK99"/>
<dbReference type="InterPro" id="IPR039988">
    <property type="entry name" value="MTTP"/>
</dbReference>
<protein>
    <submittedName>
        <fullName evidence="1">Uncharacterized protein</fullName>
    </submittedName>
</protein>
<name>A0A3P7IK99_STRVU</name>
<dbReference type="Proteomes" id="UP000270094">
    <property type="component" value="Unassembled WGS sequence"/>
</dbReference>
<reference evidence="1 2" key="1">
    <citation type="submission" date="2018-11" db="EMBL/GenBank/DDBJ databases">
        <authorList>
            <consortium name="Pathogen Informatics"/>
        </authorList>
    </citation>
    <scope>NUCLEOTIDE SEQUENCE [LARGE SCALE GENOMIC DNA]</scope>
</reference>
<evidence type="ECO:0000313" key="1">
    <source>
        <dbReference type="EMBL" id="VDM73621.1"/>
    </source>
</evidence>
<dbReference type="GO" id="GO:0016323">
    <property type="term" value="C:basolateral plasma membrane"/>
    <property type="evidence" value="ECO:0007669"/>
    <property type="project" value="TreeGrafter"/>
</dbReference>
<organism evidence="1 2">
    <name type="scientific">Strongylus vulgaris</name>
    <name type="common">Blood worm</name>
    <dbReference type="NCBI Taxonomy" id="40348"/>
    <lineage>
        <taxon>Eukaryota</taxon>
        <taxon>Metazoa</taxon>
        <taxon>Ecdysozoa</taxon>
        <taxon>Nematoda</taxon>
        <taxon>Chromadorea</taxon>
        <taxon>Rhabditida</taxon>
        <taxon>Rhabditina</taxon>
        <taxon>Rhabditomorpha</taxon>
        <taxon>Strongyloidea</taxon>
        <taxon>Strongylidae</taxon>
        <taxon>Strongylus</taxon>
    </lineage>
</organism>
<dbReference type="EMBL" id="UYYB01031637">
    <property type="protein sequence ID" value="VDM73621.1"/>
    <property type="molecule type" value="Genomic_DNA"/>
</dbReference>
<dbReference type="GO" id="GO:0005548">
    <property type="term" value="F:phospholipid transporter activity"/>
    <property type="evidence" value="ECO:0007669"/>
    <property type="project" value="InterPro"/>
</dbReference>
<gene>
    <name evidence="1" type="ORF">SVUK_LOCUS8619</name>
</gene>
<dbReference type="GO" id="GO:0042157">
    <property type="term" value="P:lipoprotein metabolic process"/>
    <property type="evidence" value="ECO:0007669"/>
    <property type="project" value="TreeGrafter"/>
</dbReference>
<sequence>MLRDTSIALPLLSGLSVEVKSVGAISLKLLTASSVSLWNQKSTSDFKANISASLDTHATLLHHGNIVHKLSSSLGAVGTVGGDAQIAFSNIPIDMCMRMHRDDLHVSFKSVDETTQKPRKKKTVTSSKKYPGVTFKLNEHLTNQCNWLVSNTPP</sequence>
<dbReference type="GO" id="GO:0005783">
    <property type="term" value="C:endoplasmic reticulum"/>
    <property type="evidence" value="ECO:0007669"/>
    <property type="project" value="TreeGrafter"/>
</dbReference>
<dbReference type="GO" id="GO:0005794">
    <property type="term" value="C:Golgi apparatus"/>
    <property type="evidence" value="ECO:0007669"/>
    <property type="project" value="TreeGrafter"/>
</dbReference>